<comment type="caution">
    <text evidence="2">The sequence shown here is derived from an EMBL/GenBank/DDBJ whole genome shotgun (WGS) entry which is preliminary data.</text>
</comment>
<feature type="region of interest" description="Disordered" evidence="1">
    <location>
        <begin position="123"/>
        <end position="150"/>
    </location>
</feature>
<feature type="compositionally biased region" description="Polar residues" evidence="1">
    <location>
        <begin position="472"/>
        <end position="482"/>
    </location>
</feature>
<dbReference type="AlphaFoldDB" id="A0A8J8P053"/>
<gene>
    <name evidence="2" type="ORF">FGO68_gene1812</name>
</gene>
<name>A0A8J8P053_HALGN</name>
<organism evidence="2 3">
    <name type="scientific">Halteria grandinella</name>
    <dbReference type="NCBI Taxonomy" id="5974"/>
    <lineage>
        <taxon>Eukaryota</taxon>
        <taxon>Sar</taxon>
        <taxon>Alveolata</taxon>
        <taxon>Ciliophora</taxon>
        <taxon>Intramacronucleata</taxon>
        <taxon>Spirotrichea</taxon>
        <taxon>Stichotrichia</taxon>
        <taxon>Sporadotrichida</taxon>
        <taxon>Halteriidae</taxon>
        <taxon>Halteria</taxon>
    </lineage>
</organism>
<evidence type="ECO:0000256" key="1">
    <source>
        <dbReference type="SAM" id="MobiDB-lite"/>
    </source>
</evidence>
<feature type="compositionally biased region" description="Polar residues" evidence="1">
    <location>
        <begin position="176"/>
        <end position="187"/>
    </location>
</feature>
<dbReference type="Proteomes" id="UP000785679">
    <property type="component" value="Unassembled WGS sequence"/>
</dbReference>
<accession>A0A8J8P053</accession>
<reference evidence="2" key="1">
    <citation type="submission" date="2019-06" db="EMBL/GenBank/DDBJ databases">
        <authorList>
            <person name="Zheng W."/>
        </authorList>
    </citation>
    <scope>NUCLEOTIDE SEQUENCE</scope>
    <source>
        <strain evidence="2">QDHG01</strain>
    </source>
</reference>
<sequence length="932" mass="103649">MSSNTSINTSKTQADGTMKGQQSTIVLRRNQIKTIFMTPQQPAVVLNMANNPRRVGERIADLQSLKPTQSSSTADESLNQSFVYNAHNPEAFSSTSMDVNENEGTIGDLNCNIKRQEKEMTVFNKRTNEDASSGEERSQTCYLRSEEKVQKDDMLSASYHKKLHGIAQKSLGKDTAPQSQRVFSQEENGQRLKHKSPMTSQKQQQQSKKDPVSPRFSDLPTQIAQVPQPAYQNHAALESTQMVDTLGSTQANFNNFFNENTFSPPDSAAGGTVFSSQLAKRENVPPQSEASAHFRLTFSSHLQMESECEKGENQKLTESLNVLKDSKEGYVHSKFQQKPERDLRNESVADATEQQLIAPSSGCGSSQLTKYKCDPLSSNSLSAQSKNLYRNSLRHISDQINNSSILSSPLQSPKYRKDEQKHLPIINSSKQVQLKLAEYNPRNGNPSQETAIGRKSLSKRMSGSRQGGQMMLSPQSPQSITPQGAASLKLNNMRNLVAKVNAPGAQQYSISQRKGSFLRKLQMSEASQSLQMTIPQNKSTAMQRHTRNPSIEVSTISPSNAALGLSNRLISPSSNRQIQAGYHQFDNSCQMDAIFKTHQDMGKPLVKKSLHRHLPSLDNSRSLFQTPNHQLDFNLPPSSPLDNYNQSIMVMNSGYIPEKKNLNTSFNEAYLHPSKLLGSSGYPYYQKPEHFHESQNCHDLMNQSALVQQAISQTQFSDAYGAATSYYKETINEEEECFYATILDSAPQTAQSNPMDVISECGTAQSGTDRGRLNGYKAKQAQTTLQSPRHNTSGKLVLKRHFPQDFFQSVPTSAVTSPVGSPAHYSHANENMDMRLFSPEQQSYLAAQQYYSTKIARVKCGMEASQDQSMKWPQGYQSRRQLGIIAKHHLNPQGDFTPSGSPPPFHSGMNLMMAPPQCVSPLSNLDHYPTAE</sequence>
<feature type="region of interest" description="Disordered" evidence="1">
    <location>
        <begin position="460"/>
        <end position="482"/>
    </location>
</feature>
<keyword evidence="3" id="KW-1185">Reference proteome</keyword>
<dbReference type="EMBL" id="RRYP01002385">
    <property type="protein sequence ID" value="TNV84833.1"/>
    <property type="molecule type" value="Genomic_DNA"/>
</dbReference>
<proteinExistence type="predicted"/>
<evidence type="ECO:0000313" key="2">
    <source>
        <dbReference type="EMBL" id="TNV84833.1"/>
    </source>
</evidence>
<feature type="region of interest" description="Disordered" evidence="1">
    <location>
        <begin position="1"/>
        <end position="21"/>
    </location>
</feature>
<feature type="region of interest" description="Disordered" evidence="1">
    <location>
        <begin position="169"/>
        <end position="218"/>
    </location>
</feature>
<protein>
    <submittedName>
        <fullName evidence="2">Uncharacterized protein</fullName>
    </submittedName>
</protein>
<evidence type="ECO:0000313" key="3">
    <source>
        <dbReference type="Proteomes" id="UP000785679"/>
    </source>
</evidence>